<organism evidence="3 4">
    <name type="scientific">Periconia macrospinosa</name>
    <dbReference type="NCBI Taxonomy" id="97972"/>
    <lineage>
        <taxon>Eukaryota</taxon>
        <taxon>Fungi</taxon>
        <taxon>Dikarya</taxon>
        <taxon>Ascomycota</taxon>
        <taxon>Pezizomycotina</taxon>
        <taxon>Dothideomycetes</taxon>
        <taxon>Pleosporomycetidae</taxon>
        <taxon>Pleosporales</taxon>
        <taxon>Massarineae</taxon>
        <taxon>Periconiaceae</taxon>
        <taxon>Periconia</taxon>
    </lineage>
</organism>
<dbReference type="GO" id="GO:0016020">
    <property type="term" value="C:membrane"/>
    <property type="evidence" value="ECO:0007669"/>
    <property type="project" value="InterPro"/>
</dbReference>
<keyword evidence="2" id="KW-1133">Transmembrane helix</keyword>
<dbReference type="AlphaFoldDB" id="A0A2V1D8H6"/>
<dbReference type="Proteomes" id="UP000244855">
    <property type="component" value="Unassembled WGS sequence"/>
</dbReference>
<feature type="transmembrane region" description="Helical" evidence="2">
    <location>
        <begin position="41"/>
        <end position="63"/>
    </location>
</feature>
<evidence type="ECO:0000256" key="1">
    <source>
        <dbReference type="SAM" id="MobiDB-lite"/>
    </source>
</evidence>
<evidence type="ECO:0008006" key="5">
    <source>
        <dbReference type="Google" id="ProtNLM"/>
    </source>
</evidence>
<keyword evidence="2" id="KW-0472">Membrane</keyword>
<evidence type="ECO:0000256" key="2">
    <source>
        <dbReference type="SAM" id="Phobius"/>
    </source>
</evidence>
<sequence length="299" mass="33183">MPYSREQIVTCISIIYLIIATALSGYGSSRVNRFSIPLPNGLAYAATFLPIIAGLLLKIGYVFTRYQEHRSRLPRGDVARLPLVIVMNTLIFIYSTVVVTLLGTHAAPPPGLDCGLQERWIIMFRNKDARAIKAIQDAFNCCGLKSSHDMAWPFPDKTHKADACELAFGRKNGCFKPWKIEEQRVAGILMGAVGLVFIWQFAIIATPTERGSWFDQAVPERTSRTIGDEGHGGSSQRREIDFLPNFSRYSDRAQEASDGEAENGPQRGIDGTAQQANNTLTSGVNQVDHRPLEDEWGRP</sequence>
<protein>
    <recommendedName>
        <fullName evidence="5">Tetraspanin Tsp3</fullName>
    </recommendedName>
</protein>
<feature type="transmembrane region" description="Helical" evidence="2">
    <location>
        <begin position="185"/>
        <end position="205"/>
    </location>
</feature>
<dbReference type="STRING" id="97972.A0A2V1D8H6"/>
<feature type="compositionally biased region" description="Basic and acidic residues" evidence="1">
    <location>
        <begin position="287"/>
        <end position="299"/>
    </location>
</feature>
<dbReference type="OrthoDB" id="71600at2759"/>
<accession>A0A2V1D8H6</accession>
<feature type="region of interest" description="Disordered" evidence="1">
    <location>
        <begin position="251"/>
        <end position="299"/>
    </location>
</feature>
<feature type="transmembrane region" description="Helical" evidence="2">
    <location>
        <begin position="7"/>
        <end position="29"/>
    </location>
</feature>
<feature type="transmembrane region" description="Helical" evidence="2">
    <location>
        <begin position="83"/>
        <end position="103"/>
    </location>
</feature>
<dbReference type="InterPro" id="IPR008952">
    <property type="entry name" value="Tetraspanin_EC2_sf"/>
</dbReference>
<feature type="compositionally biased region" description="Polar residues" evidence="1">
    <location>
        <begin position="272"/>
        <end position="285"/>
    </location>
</feature>
<evidence type="ECO:0000313" key="4">
    <source>
        <dbReference type="Proteomes" id="UP000244855"/>
    </source>
</evidence>
<keyword evidence="4" id="KW-1185">Reference proteome</keyword>
<dbReference type="SUPFAM" id="SSF48652">
    <property type="entry name" value="Tetraspanin"/>
    <property type="match status" value="1"/>
</dbReference>
<evidence type="ECO:0000313" key="3">
    <source>
        <dbReference type="EMBL" id="PVH94437.1"/>
    </source>
</evidence>
<keyword evidence="2" id="KW-0812">Transmembrane</keyword>
<gene>
    <name evidence="3" type="ORF">DM02DRAFT_676198</name>
</gene>
<reference evidence="3 4" key="1">
    <citation type="journal article" date="2018" name="Sci. Rep.">
        <title>Comparative genomics provides insights into the lifestyle and reveals functional heterogeneity of dark septate endophytic fungi.</title>
        <authorList>
            <person name="Knapp D.G."/>
            <person name="Nemeth J.B."/>
            <person name="Barry K."/>
            <person name="Hainaut M."/>
            <person name="Henrissat B."/>
            <person name="Johnson J."/>
            <person name="Kuo A."/>
            <person name="Lim J.H.P."/>
            <person name="Lipzen A."/>
            <person name="Nolan M."/>
            <person name="Ohm R.A."/>
            <person name="Tamas L."/>
            <person name="Grigoriev I.V."/>
            <person name="Spatafora J.W."/>
            <person name="Nagy L.G."/>
            <person name="Kovacs G.M."/>
        </authorList>
    </citation>
    <scope>NUCLEOTIDE SEQUENCE [LARGE SCALE GENOMIC DNA]</scope>
    <source>
        <strain evidence="3 4">DSE2036</strain>
    </source>
</reference>
<name>A0A2V1D8H6_9PLEO</name>
<proteinExistence type="predicted"/>
<dbReference type="EMBL" id="KZ805535">
    <property type="protein sequence ID" value="PVH94437.1"/>
    <property type="molecule type" value="Genomic_DNA"/>
</dbReference>